<dbReference type="Proteomes" id="UP000321103">
    <property type="component" value="Unassembled WGS sequence"/>
</dbReference>
<feature type="transmembrane region" description="Helical" evidence="1">
    <location>
        <begin position="20"/>
        <end position="44"/>
    </location>
</feature>
<evidence type="ECO:0000313" key="3">
    <source>
        <dbReference type="Proteomes" id="UP000321103"/>
    </source>
</evidence>
<organism evidence="2 3">
    <name type="scientific">Kocuria turfanensis</name>
    <dbReference type="NCBI Taxonomy" id="388357"/>
    <lineage>
        <taxon>Bacteria</taxon>
        <taxon>Bacillati</taxon>
        <taxon>Actinomycetota</taxon>
        <taxon>Actinomycetes</taxon>
        <taxon>Micrococcales</taxon>
        <taxon>Micrococcaceae</taxon>
        <taxon>Kocuria</taxon>
    </lineage>
</organism>
<gene>
    <name evidence="2" type="ORF">KTU01_23290</name>
</gene>
<dbReference type="AlphaFoldDB" id="A0A512IET9"/>
<keyword evidence="1" id="KW-0812">Transmembrane</keyword>
<comment type="caution">
    <text evidence="2">The sequence shown here is derived from an EMBL/GenBank/DDBJ whole genome shotgun (WGS) entry which is preliminary data.</text>
</comment>
<protein>
    <submittedName>
        <fullName evidence="2">Uncharacterized protein</fullName>
    </submittedName>
</protein>
<reference evidence="2 3" key="1">
    <citation type="submission" date="2019-07" db="EMBL/GenBank/DDBJ databases">
        <title>Whole genome shotgun sequence of Kocuria turfanensis NBRC 107627.</title>
        <authorList>
            <person name="Hosoyama A."/>
            <person name="Uohara A."/>
            <person name="Ohji S."/>
            <person name="Ichikawa N."/>
        </authorList>
    </citation>
    <scope>NUCLEOTIDE SEQUENCE [LARGE SCALE GENOMIC DNA]</scope>
    <source>
        <strain evidence="2 3">NBRC 107627</strain>
    </source>
</reference>
<name>A0A512IET9_9MICC</name>
<sequence>MDTSDPPGQGRDGLYNLLVQILGLLNPGAWLPAVFGLGGLTLLLEFREMHAVDLPRALRTVLDAVVALSQSAVTAALVVLPTLAVAAMITQPFSHVATRFLQGHWAPRPGLLALHRMLVRRQITRKRRIEARRKDQVRALQEWAGTPEEAASGRSEWRTRATPEELATVEHWLEEESAYPAETRMLSTKLGNILRRTEDRISAAGPAIGIVRRPATVPSAVDAELDQARTLLEMYCTLVFVAALLALVTPVALTGPLRSAAPAVTVLVLVFAGISALSYQAAIASARRYCFLLEAVAGAAPPDGGADPEGG</sequence>
<feature type="transmembrane region" description="Helical" evidence="1">
    <location>
        <begin position="234"/>
        <end position="253"/>
    </location>
</feature>
<accession>A0A512IET9</accession>
<dbReference type="EMBL" id="BJZS01000074">
    <property type="protein sequence ID" value="GEO96206.1"/>
    <property type="molecule type" value="Genomic_DNA"/>
</dbReference>
<proteinExistence type="predicted"/>
<keyword evidence="1" id="KW-0472">Membrane</keyword>
<keyword evidence="3" id="KW-1185">Reference proteome</keyword>
<dbReference type="RefSeq" id="WP_062735941.1">
    <property type="nucleotide sequence ID" value="NZ_BJZS01000074.1"/>
</dbReference>
<evidence type="ECO:0000256" key="1">
    <source>
        <dbReference type="SAM" id="Phobius"/>
    </source>
</evidence>
<feature type="transmembrane region" description="Helical" evidence="1">
    <location>
        <begin position="65"/>
        <end position="89"/>
    </location>
</feature>
<feature type="transmembrane region" description="Helical" evidence="1">
    <location>
        <begin position="259"/>
        <end position="279"/>
    </location>
</feature>
<evidence type="ECO:0000313" key="2">
    <source>
        <dbReference type="EMBL" id="GEO96206.1"/>
    </source>
</evidence>
<keyword evidence="1" id="KW-1133">Transmembrane helix</keyword>